<accession>G2YH16</accession>
<dbReference type="AlphaFoldDB" id="G2YH16"/>
<dbReference type="Proteomes" id="UP000008177">
    <property type="component" value="Unplaced contigs"/>
</dbReference>
<evidence type="ECO:0000313" key="3">
    <source>
        <dbReference type="Proteomes" id="UP000008177"/>
    </source>
</evidence>
<feature type="compositionally biased region" description="Polar residues" evidence="1">
    <location>
        <begin position="10"/>
        <end position="52"/>
    </location>
</feature>
<evidence type="ECO:0000256" key="1">
    <source>
        <dbReference type="SAM" id="MobiDB-lite"/>
    </source>
</evidence>
<reference evidence="3" key="1">
    <citation type="journal article" date="2011" name="PLoS Genet.">
        <title>Genomic analysis of the necrotrophic fungal pathogens Sclerotinia sclerotiorum and Botrytis cinerea.</title>
        <authorList>
            <person name="Amselem J."/>
            <person name="Cuomo C.A."/>
            <person name="van Kan J.A."/>
            <person name="Viaud M."/>
            <person name="Benito E.P."/>
            <person name="Couloux A."/>
            <person name="Coutinho P.M."/>
            <person name="de Vries R.P."/>
            <person name="Dyer P.S."/>
            <person name="Fillinger S."/>
            <person name="Fournier E."/>
            <person name="Gout L."/>
            <person name="Hahn M."/>
            <person name="Kohn L."/>
            <person name="Lapalu N."/>
            <person name="Plummer K.M."/>
            <person name="Pradier J.M."/>
            <person name="Quevillon E."/>
            <person name="Sharon A."/>
            <person name="Simon A."/>
            <person name="ten Have A."/>
            <person name="Tudzynski B."/>
            <person name="Tudzynski P."/>
            <person name="Wincker P."/>
            <person name="Andrew M."/>
            <person name="Anthouard V."/>
            <person name="Beever R.E."/>
            <person name="Beffa R."/>
            <person name="Benoit I."/>
            <person name="Bouzid O."/>
            <person name="Brault B."/>
            <person name="Chen Z."/>
            <person name="Choquer M."/>
            <person name="Collemare J."/>
            <person name="Cotton P."/>
            <person name="Danchin E.G."/>
            <person name="Da Silva C."/>
            <person name="Gautier A."/>
            <person name="Giraud C."/>
            <person name="Giraud T."/>
            <person name="Gonzalez C."/>
            <person name="Grossetete S."/>
            <person name="Guldener U."/>
            <person name="Henrissat B."/>
            <person name="Howlett B.J."/>
            <person name="Kodira C."/>
            <person name="Kretschmer M."/>
            <person name="Lappartient A."/>
            <person name="Leroch M."/>
            <person name="Levis C."/>
            <person name="Mauceli E."/>
            <person name="Neuveglise C."/>
            <person name="Oeser B."/>
            <person name="Pearson M."/>
            <person name="Poulain J."/>
            <person name="Poussereau N."/>
            <person name="Quesneville H."/>
            <person name="Rascle C."/>
            <person name="Schumacher J."/>
            <person name="Segurens B."/>
            <person name="Sexton A."/>
            <person name="Silva E."/>
            <person name="Sirven C."/>
            <person name="Soanes D.M."/>
            <person name="Talbot N.J."/>
            <person name="Templeton M."/>
            <person name="Yandava C."/>
            <person name="Yarden O."/>
            <person name="Zeng Q."/>
            <person name="Rollins J.A."/>
            <person name="Lebrun M.H."/>
            <person name="Dickman M."/>
        </authorList>
    </citation>
    <scope>NUCLEOTIDE SEQUENCE [LARGE SCALE GENOMIC DNA]</scope>
    <source>
        <strain evidence="3">T4</strain>
    </source>
</reference>
<dbReference type="EMBL" id="FQ790332">
    <property type="protein sequence ID" value="CCD51050.1"/>
    <property type="molecule type" value="Genomic_DNA"/>
</dbReference>
<dbReference type="InParanoid" id="G2YH16"/>
<name>G2YH16_BOTF4</name>
<sequence length="52" mass="5543">MTKTPALAKSNYSALTTQSPWPSNKHVQTCTKDSKNTFSRGTTASNTGPSDP</sequence>
<proteinExistence type="predicted"/>
<organism evidence="2 3">
    <name type="scientific">Botryotinia fuckeliana (strain T4)</name>
    <name type="common">Noble rot fungus</name>
    <name type="synonym">Botrytis cinerea</name>
    <dbReference type="NCBI Taxonomy" id="999810"/>
    <lineage>
        <taxon>Eukaryota</taxon>
        <taxon>Fungi</taxon>
        <taxon>Dikarya</taxon>
        <taxon>Ascomycota</taxon>
        <taxon>Pezizomycotina</taxon>
        <taxon>Leotiomycetes</taxon>
        <taxon>Helotiales</taxon>
        <taxon>Sclerotiniaceae</taxon>
        <taxon>Botrytis</taxon>
    </lineage>
</organism>
<evidence type="ECO:0000313" key="2">
    <source>
        <dbReference type="EMBL" id="CCD51050.1"/>
    </source>
</evidence>
<feature type="region of interest" description="Disordered" evidence="1">
    <location>
        <begin position="1"/>
        <end position="52"/>
    </location>
</feature>
<gene>
    <name evidence="2" type="ORF">BofuT4_uP023180.1</name>
</gene>
<dbReference type="HOGENOM" id="CLU_3086995_0_0_1"/>
<protein>
    <submittedName>
        <fullName evidence="2">Uncharacterized protein</fullName>
    </submittedName>
</protein>